<dbReference type="RefSeq" id="WP_214171571.1">
    <property type="nucleotide sequence ID" value="NZ_JAHCVJ010000004.1"/>
</dbReference>
<dbReference type="EMBL" id="JAHCVJ010000004">
    <property type="protein sequence ID" value="MBT0664787.1"/>
    <property type="molecule type" value="Genomic_DNA"/>
</dbReference>
<organism evidence="2 3">
    <name type="scientific">Geoanaerobacter pelophilus</name>
    <dbReference type="NCBI Taxonomy" id="60036"/>
    <lineage>
        <taxon>Bacteria</taxon>
        <taxon>Pseudomonadati</taxon>
        <taxon>Thermodesulfobacteriota</taxon>
        <taxon>Desulfuromonadia</taxon>
        <taxon>Geobacterales</taxon>
        <taxon>Geobacteraceae</taxon>
        <taxon>Geoanaerobacter</taxon>
    </lineage>
</organism>
<keyword evidence="1" id="KW-1133">Transmembrane helix</keyword>
<feature type="transmembrane region" description="Helical" evidence="1">
    <location>
        <begin position="80"/>
        <end position="97"/>
    </location>
</feature>
<dbReference type="Proteomes" id="UP000811899">
    <property type="component" value="Unassembled WGS sequence"/>
</dbReference>
<evidence type="ECO:0000313" key="3">
    <source>
        <dbReference type="Proteomes" id="UP000811899"/>
    </source>
</evidence>
<comment type="caution">
    <text evidence="2">The sequence shown here is derived from an EMBL/GenBank/DDBJ whole genome shotgun (WGS) entry which is preliminary data.</text>
</comment>
<keyword evidence="1" id="KW-0472">Membrane</keyword>
<evidence type="ECO:0000256" key="1">
    <source>
        <dbReference type="SAM" id="Phobius"/>
    </source>
</evidence>
<dbReference type="AlphaFoldDB" id="A0AAW4L3L4"/>
<proteinExistence type="predicted"/>
<name>A0AAW4L3L4_9BACT</name>
<gene>
    <name evidence="2" type="ORF">KI809_10795</name>
</gene>
<feature type="transmembrane region" description="Helical" evidence="1">
    <location>
        <begin position="29"/>
        <end position="48"/>
    </location>
</feature>
<keyword evidence="3" id="KW-1185">Reference proteome</keyword>
<accession>A0AAW4L3L4</accession>
<reference evidence="2 3" key="1">
    <citation type="submission" date="2021-05" db="EMBL/GenBank/DDBJ databases">
        <title>The draft genome of Geobacter pelophilus DSM 12255.</title>
        <authorList>
            <person name="Xu Z."/>
            <person name="Masuda Y."/>
            <person name="Itoh H."/>
            <person name="Senoo K."/>
        </authorList>
    </citation>
    <scope>NUCLEOTIDE SEQUENCE [LARGE SCALE GENOMIC DNA]</scope>
    <source>
        <strain evidence="2 3">DSM 12255</strain>
    </source>
</reference>
<keyword evidence="1" id="KW-0812">Transmembrane</keyword>
<protein>
    <recommendedName>
        <fullName evidence="4">TM2 domain-containing protein</fullName>
    </recommendedName>
</protein>
<evidence type="ECO:0008006" key="4">
    <source>
        <dbReference type="Google" id="ProtNLM"/>
    </source>
</evidence>
<sequence>MSINFKALLLSALILPGLGQLYKGEKIKGAIIICLVNIFLLAALFLVLQGAGQIIAGKAGVADINSILEALSTKNTSARWLLSAFFGIWIFGVIDAAKK</sequence>
<evidence type="ECO:0000313" key="2">
    <source>
        <dbReference type="EMBL" id="MBT0664787.1"/>
    </source>
</evidence>